<proteinExistence type="predicted"/>
<organism evidence="2 3">
    <name type="scientific">Arcticibacter pallidicorallinus</name>
    <dbReference type="NCBI Taxonomy" id="1259464"/>
    <lineage>
        <taxon>Bacteria</taxon>
        <taxon>Pseudomonadati</taxon>
        <taxon>Bacteroidota</taxon>
        <taxon>Sphingobacteriia</taxon>
        <taxon>Sphingobacteriales</taxon>
        <taxon>Sphingobacteriaceae</taxon>
        <taxon>Arcticibacter</taxon>
    </lineage>
</organism>
<feature type="transmembrane region" description="Helical" evidence="1">
    <location>
        <begin position="286"/>
        <end position="307"/>
    </location>
</feature>
<feature type="transmembrane region" description="Helical" evidence="1">
    <location>
        <begin position="114"/>
        <end position="136"/>
    </location>
</feature>
<evidence type="ECO:0008006" key="4">
    <source>
        <dbReference type="Google" id="ProtNLM"/>
    </source>
</evidence>
<feature type="transmembrane region" description="Helical" evidence="1">
    <location>
        <begin position="223"/>
        <end position="242"/>
    </location>
</feature>
<dbReference type="Gene3D" id="1.20.210.10">
    <property type="entry name" value="Cytochrome c oxidase-like, subunit I domain"/>
    <property type="match status" value="1"/>
</dbReference>
<name>A0A2T0U5G5_9SPHI</name>
<keyword evidence="1" id="KW-0812">Transmembrane</keyword>
<evidence type="ECO:0000313" key="2">
    <source>
        <dbReference type="EMBL" id="PRY53088.1"/>
    </source>
</evidence>
<evidence type="ECO:0000256" key="1">
    <source>
        <dbReference type="SAM" id="Phobius"/>
    </source>
</evidence>
<dbReference type="SUPFAM" id="SSF81442">
    <property type="entry name" value="Cytochrome c oxidase subunit I-like"/>
    <property type="match status" value="1"/>
</dbReference>
<reference evidence="2 3" key="1">
    <citation type="submission" date="2018-03" db="EMBL/GenBank/DDBJ databases">
        <title>Genomic Encyclopedia of Type Strains, Phase III (KMG-III): the genomes of soil and plant-associated and newly described type strains.</title>
        <authorList>
            <person name="Whitman W."/>
        </authorList>
    </citation>
    <scope>NUCLEOTIDE SEQUENCE [LARGE SCALE GENOMIC DNA]</scope>
    <source>
        <strain evidence="2 3">CGMCC 1.9313</strain>
    </source>
</reference>
<keyword evidence="3" id="KW-1185">Reference proteome</keyword>
<dbReference type="InterPro" id="IPR036927">
    <property type="entry name" value="Cyt_c_oxase-like_su1_sf"/>
</dbReference>
<feature type="transmembrane region" description="Helical" evidence="1">
    <location>
        <begin position="12"/>
        <end position="35"/>
    </location>
</feature>
<protein>
    <recommendedName>
        <fullName evidence="4">Cytochrome C and Quinol oxidase polypeptide I</fullName>
    </recommendedName>
</protein>
<feature type="transmembrane region" description="Helical" evidence="1">
    <location>
        <begin position="190"/>
        <end position="211"/>
    </location>
</feature>
<dbReference type="Proteomes" id="UP000238034">
    <property type="component" value="Unassembled WGS sequence"/>
</dbReference>
<keyword evidence="1" id="KW-0472">Membrane</keyword>
<dbReference type="EMBL" id="PVTH01000004">
    <property type="protein sequence ID" value="PRY53088.1"/>
    <property type="molecule type" value="Genomic_DNA"/>
</dbReference>
<feature type="transmembrane region" description="Helical" evidence="1">
    <location>
        <begin position="88"/>
        <end position="108"/>
    </location>
</feature>
<feature type="transmembrane region" description="Helical" evidence="1">
    <location>
        <begin position="248"/>
        <end position="265"/>
    </location>
</feature>
<dbReference type="RefSeq" id="WP_106292671.1">
    <property type="nucleotide sequence ID" value="NZ_PVTH01000004.1"/>
</dbReference>
<accession>A0A2T0U5G5</accession>
<gene>
    <name evidence="2" type="ORF">B0I27_10496</name>
</gene>
<dbReference type="AlphaFoldDB" id="A0A2T0U5G5"/>
<feature type="transmembrane region" description="Helical" evidence="1">
    <location>
        <begin position="319"/>
        <end position="347"/>
    </location>
</feature>
<feature type="transmembrane region" description="Helical" evidence="1">
    <location>
        <begin position="395"/>
        <end position="419"/>
    </location>
</feature>
<comment type="caution">
    <text evidence="2">The sequence shown here is derived from an EMBL/GenBank/DDBJ whole genome shotgun (WGS) entry which is preliminary data.</text>
</comment>
<dbReference type="OrthoDB" id="5245199at2"/>
<sequence>MNPLPKNTPGMYRLIVTHYLISGICFAMLALLLLVLSGNFPSHYFAPGTLAITHLAALGWGTLIIFGACYQLLPVLLECDLYSNRLPWVVLSLFLPGLFCLVYSFWVFDPGIHMQAAGVLLTSSVILFCVIVFKTAAKSTIASAHKDFILTSCIWLAATAVLGTLMVFNFKYAFLPKDHLHFLRLHAHMGIAGWFLMLIIGVSAKLIPMFLVSRSQPSKLLSWSFYLINISLLLFMVDGYIHGLNLKTHLVVAMMLCGLTLYLLYIRKCFQSRLKKKLDIPITKTVLSIVFLSLSVLLLPLIVQLSVQQSAWAVKLSSLYGMLIFMGWITALIMGQTFKTLPFIIWVKKYEHLSGKARIPMPADLYHTWLLKVQYFAYISFCAFFFAGFLLSNNVLIIVGAVSIVIAAFSYLGNVIILLTHKTTIQL</sequence>
<feature type="transmembrane region" description="Helical" evidence="1">
    <location>
        <begin position="148"/>
        <end position="170"/>
    </location>
</feature>
<feature type="transmembrane region" description="Helical" evidence="1">
    <location>
        <begin position="55"/>
        <end position="76"/>
    </location>
</feature>
<keyword evidence="1" id="KW-1133">Transmembrane helix</keyword>
<evidence type="ECO:0000313" key="3">
    <source>
        <dbReference type="Proteomes" id="UP000238034"/>
    </source>
</evidence>
<feature type="transmembrane region" description="Helical" evidence="1">
    <location>
        <begin position="368"/>
        <end position="389"/>
    </location>
</feature>